<dbReference type="Pfam" id="PF02743">
    <property type="entry name" value="dCache_1"/>
    <property type="match status" value="1"/>
</dbReference>
<gene>
    <name evidence="11" type="primary">mcpB_3</name>
    <name evidence="11" type="ORF">CLCHR_01380</name>
    <name evidence="12" type="ORF">D2A34_21320</name>
</gene>
<evidence type="ECO:0000256" key="5">
    <source>
        <dbReference type="ARBA" id="ARBA00022989"/>
    </source>
</evidence>
<dbReference type="GO" id="GO:0006935">
    <property type="term" value="P:chemotaxis"/>
    <property type="evidence" value="ECO:0007669"/>
    <property type="project" value="UniProtKB-KW"/>
</dbReference>
<dbReference type="Gene3D" id="1.10.287.950">
    <property type="entry name" value="Methyl-accepting chemotaxis protein"/>
    <property type="match status" value="1"/>
</dbReference>
<keyword evidence="13" id="KW-1185">Reference proteome</keyword>
<dbReference type="Proteomes" id="UP000191056">
    <property type="component" value="Unassembled WGS sequence"/>
</dbReference>
<dbReference type="EMBL" id="QXDJ01000006">
    <property type="protein sequence ID" value="RII32762.1"/>
    <property type="molecule type" value="Genomic_DNA"/>
</dbReference>
<dbReference type="Gene3D" id="3.30.450.20">
    <property type="entry name" value="PAS domain"/>
    <property type="match status" value="1"/>
</dbReference>
<keyword evidence="2" id="KW-1003">Cell membrane</keyword>
<name>A0A1V4J2L9_9CLOT</name>
<sequence>MNKKNKSIKVKIIMFLIPMLLIAFILLSELGYKFASNSLRESNLNVMSEVTKTAAGRADDQIKSEIKNLEMIASNPIISNEGIPLEEKVEILIPALKATGQLVMSISDKNGKSIDTLGNKKEIKTTQSFMKSIKGDNAITNPYVDPITNKKVISYSVPIKDSSSNVIGVITSVKDCMDFSTINKETTFLRTGNSLIVDRNGNFIVAEDESLVTENKNITNMTSDKESLGDLNNIGKSMIIGTQSGVGKYTYDGKVRYMTYSPIGETGLSIGITVEEKDLLSALDSLGMVDAIVTIIMILLISVIIIGFTIKMINRLLGAKNYVDSIAKGDFYSQIDKKYTKVNDEISEICTSVGQAKESVGVMIKSVRDNANVVRDGSLSLTEVAEKLAILTEEISASIGEVAITTSKQSSEFEDITNKLAEFGDRINLVKNNVHLINQDVSVISNKSLAGTKDIEELNSGIVSVNNSFERFAVSIEYIQGDMKNVSEVINIMNGISEQINLLAFNAAIEAASAGEAGRGFNVIAQEVRKLSDKSKASAQNIHKIINRLVNVLNKVVEESKNMDSELENQKNKIYEASDSFSEIAELVKEITPKVSSIDSAFKDISHNKDLIVETVYELSEEIKNSSNSLEQVTDSSVELAILAEKVNGSSEVLLDKAEDLINKVRKFRIEKEDDIQEKTFTIEELNIIEKSVIDEESIVEKTPEVVLKDLDYMRESDLPLEEELKDLIIPSNDEYIIRYSAYEDIHLSLVENFVDLSLSPLEELEADLPPTKDFGWGCAKVAELKNYIRYKEIKEYEDEYEDLSRYNIS</sequence>
<dbReference type="SMART" id="SM00283">
    <property type="entry name" value="MA"/>
    <property type="match status" value="1"/>
</dbReference>
<evidence type="ECO:0000256" key="2">
    <source>
        <dbReference type="ARBA" id="ARBA00022475"/>
    </source>
</evidence>
<keyword evidence="6 9" id="KW-0472">Membrane</keyword>
<dbReference type="GO" id="GO:0005886">
    <property type="term" value="C:plasma membrane"/>
    <property type="evidence" value="ECO:0007669"/>
    <property type="project" value="UniProtKB-SubCell"/>
</dbReference>
<dbReference type="Gene3D" id="6.10.340.10">
    <property type="match status" value="1"/>
</dbReference>
<evidence type="ECO:0000256" key="6">
    <source>
        <dbReference type="ARBA" id="ARBA00023136"/>
    </source>
</evidence>
<comment type="caution">
    <text evidence="11">The sequence shown here is derived from an EMBL/GenBank/DDBJ whole genome shotgun (WGS) entry which is preliminary data.</text>
</comment>
<dbReference type="PANTHER" id="PTHR32089">
    <property type="entry name" value="METHYL-ACCEPTING CHEMOTAXIS PROTEIN MCPB"/>
    <property type="match status" value="1"/>
</dbReference>
<reference evidence="12 14" key="2">
    <citation type="submission" date="2018-08" db="EMBL/GenBank/DDBJ databases">
        <title>Genome of Clostridium chromiireducens C1, DSM12136.</title>
        <authorList>
            <person name="Xing M."/>
            <person name="Wei Y."/>
            <person name="Ang E.L."/>
            <person name="Zhao H."/>
            <person name="Zhang Y."/>
        </authorList>
    </citation>
    <scope>NUCLEOTIDE SEQUENCE [LARGE SCALE GENOMIC DNA]</scope>
    <source>
        <strain evidence="12 14">C1</strain>
    </source>
</reference>
<dbReference type="STRING" id="225345.CLCHR_01380"/>
<evidence type="ECO:0000256" key="4">
    <source>
        <dbReference type="ARBA" id="ARBA00022692"/>
    </source>
</evidence>
<dbReference type="EMBL" id="MZGT01000001">
    <property type="protein sequence ID" value="OPJ66265.1"/>
    <property type="molecule type" value="Genomic_DNA"/>
</dbReference>
<dbReference type="PROSITE" id="PS50111">
    <property type="entry name" value="CHEMOTAXIS_TRANSDUC_2"/>
    <property type="match status" value="1"/>
</dbReference>
<proteinExistence type="predicted"/>
<dbReference type="SUPFAM" id="SSF58104">
    <property type="entry name" value="Methyl-accepting chemotaxis protein (MCP) signaling domain"/>
    <property type="match status" value="1"/>
</dbReference>
<evidence type="ECO:0000313" key="14">
    <source>
        <dbReference type="Proteomes" id="UP000265930"/>
    </source>
</evidence>
<evidence type="ECO:0000256" key="8">
    <source>
        <dbReference type="PROSITE-ProRule" id="PRU00284"/>
    </source>
</evidence>
<keyword evidence="4 9" id="KW-0812">Transmembrane</keyword>
<evidence type="ECO:0000259" key="10">
    <source>
        <dbReference type="PROSITE" id="PS50111"/>
    </source>
</evidence>
<evidence type="ECO:0000313" key="13">
    <source>
        <dbReference type="Proteomes" id="UP000191056"/>
    </source>
</evidence>
<reference evidence="11 13" key="1">
    <citation type="submission" date="2017-03" db="EMBL/GenBank/DDBJ databases">
        <title>Genome sequence of Clostridium chromiireducens DSM 23318.</title>
        <authorList>
            <person name="Poehlein A."/>
            <person name="Daniel R."/>
        </authorList>
    </citation>
    <scope>NUCLEOTIDE SEQUENCE [LARGE SCALE GENOMIC DNA]</scope>
    <source>
        <strain evidence="11 13">DSM 23318</strain>
    </source>
</reference>
<protein>
    <submittedName>
        <fullName evidence="11 12">Methyl-accepting chemotaxis protein</fullName>
    </submittedName>
</protein>
<feature type="transmembrane region" description="Helical" evidence="9">
    <location>
        <begin position="291"/>
        <end position="310"/>
    </location>
</feature>
<organism evidence="11 13">
    <name type="scientific">Clostridium chromiireducens</name>
    <dbReference type="NCBI Taxonomy" id="225345"/>
    <lineage>
        <taxon>Bacteria</taxon>
        <taxon>Bacillati</taxon>
        <taxon>Bacillota</taxon>
        <taxon>Clostridia</taxon>
        <taxon>Eubacteriales</taxon>
        <taxon>Clostridiaceae</taxon>
        <taxon>Clostridium</taxon>
    </lineage>
</organism>
<dbReference type="CDD" id="cd12912">
    <property type="entry name" value="PDC2_MCP_like"/>
    <property type="match status" value="1"/>
</dbReference>
<evidence type="ECO:0000256" key="9">
    <source>
        <dbReference type="SAM" id="Phobius"/>
    </source>
</evidence>
<evidence type="ECO:0000256" key="7">
    <source>
        <dbReference type="ARBA" id="ARBA00023224"/>
    </source>
</evidence>
<keyword evidence="7 8" id="KW-0807">Transducer</keyword>
<evidence type="ECO:0000313" key="12">
    <source>
        <dbReference type="EMBL" id="RII32762.1"/>
    </source>
</evidence>
<evidence type="ECO:0000256" key="1">
    <source>
        <dbReference type="ARBA" id="ARBA00004651"/>
    </source>
</evidence>
<dbReference type="InterPro" id="IPR004089">
    <property type="entry name" value="MCPsignal_dom"/>
</dbReference>
<keyword evidence="5 9" id="KW-1133">Transmembrane helix</keyword>
<dbReference type="Proteomes" id="UP000265930">
    <property type="component" value="Unassembled WGS sequence"/>
</dbReference>
<dbReference type="CDD" id="cd18773">
    <property type="entry name" value="PDC1_HK_sensor"/>
    <property type="match status" value="1"/>
</dbReference>
<dbReference type="RefSeq" id="WP_079437731.1">
    <property type="nucleotide sequence ID" value="NZ_MZGT01000001.1"/>
</dbReference>
<dbReference type="AlphaFoldDB" id="A0A1V4J2L9"/>
<comment type="subcellular location">
    <subcellularLocation>
        <location evidence="1">Cell membrane</location>
        <topology evidence="1">Multi-pass membrane protein</topology>
    </subcellularLocation>
</comment>
<accession>A0A1V4J2L9</accession>
<dbReference type="Pfam" id="PF00015">
    <property type="entry name" value="MCPsignal"/>
    <property type="match status" value="1"/>
</dbReference>
<evidence type="ECO:0000256" key="3">
    <source>
        <dbReference type="ARBA" id="ARBA00022500"/>
    </source>
</evidence>
<feature type="transmembrane region" description="Helical" evidence="9">
    <location>
        <begin position="12"/>
        <end position="32"/>
    </location>
</feature>
<dbReference type="InterPro" id="IPR033479">
    <property type="entry name" value="dCache_1"/>
</dbReference>
<dbReference type="GO" id="GO:0007165">
    <property type="term" value="P:signal transduction"/>
    <property type="evidence" value="ECO:0007669"/>
    <property type="project" value="UniProtKB-KW"/>
</dbReference>
<keyword evidence="3" id="KW-0145">Chemotaxis</keyword>
<dbReference type="OrthoDB" id="597657at2"/>
<evidence type="ECO:0000313" key="11">
    <source>
        <dbReference type="EMBL" id="OPJ66265.1"/>
    </source>
</evidence>
<feature type="domain" description="Methyl-accepting transducer" evidence="10">
    <location>
        <begin position="384"/>
        <end position="620"/>
    </location>
</feature>
<dbReference type="PANTHER" id="PTHR32089:SF112">
    <property type="entry name" value="LYSOZYME-LIKE PROTEIN-RELATED"/>
    <property type="match status" value="1"/>
</dbReference>